<evidence type="ECO:0000256" key="8">
    <source>
        <dbReference type="HAMAP-Rule" id="MF_00222"/>
    </source>
</evidence>
<protein>
    <recommendedName>
        <fullName evidence="2 8">Shikimate dehydrogenase (NADP(+))</fullName>
        <shortName evidence="8">SDH</shortName>
        <ecNumber evidence="2 8">1.1.1.25</ecNumber>
    </recommendedName>
</protein>
<evidence type="ECO:0000256" key="1">
    <source>
        <dbReference type="ARBA" id="ARBA00004871"/>
    </source>
</evidence>
<dbReference type="InterPro" id="IPR011342">
    <property type="entry name" value="Shikimate_DH"/>
</dbReference>
<evidence type="ECO:0000259" key="10">
    <source>
        <dbReference type="Pfam" id="PF08501"/>
    </source>
</evidence>
<reference evidence="12 13" key="1">
    <citation type="submission" date="2015-09" db="EMBL/GenBank/DDBJ databases">
        <title>Genome sequencing project for genomic taxonomy and phylogenomics of Bacillus-like bacteria.</title>
        <authorList>
            <person name="Liu B."/>
            <person name="Wang J."/>
            <person name="Zhu Y."/>
            <person name="Liu G."/>
            <person name="Chen Q."/>
            <person name="Chen Z."/>
            <person name="Lan J."/>
            <person name="Che J."/>
            <person name="Ge C."/>
            <person name="Shi H."/>
            <person name="Pan Z."/>
            <person name="Liu X."/>
        </authorList>
    </citation>
    <scope>NUCLEOTIDE SEQUENCE [LARGE SCALE GENOMIC DNA]</scope>
    <source>
        <strain evidence="12 13">DSM 8552</strain>
    </source>
</reference>
<evidence type="ECO:0000313" key="13">
    <source>
        <dbReference type="Proteomes" id="UP000051063"/>
    </source>
</evidence>
<comment type="subunit">
    <text evidence="8">Homodimer.</text>
</comment>
<keyword evidence="4 8" id="KW-0521">NADP</keyword>
<dbReference type="InterPro" id="IPR006151">
    <property type="entry name" value="Shikm_DH/Glu-tRNA_Rdtase"/>
</dbReference>
<organism evidence="12 13">
    <name type="scientific">Brevibacillus choshinensis</name>
    <dbReference type="NCBI Taxonomy" id="54911"/>
    <lineage>
        <taxon>Bacteria</taxon>
        <taxon>Bacillati</taxon>
        <taxon>Bacillota</taxon>
        <taxon>Bacilli</taxon>
        <taxon>Bacillales</taxon>
        <taxon>Paenibacillaceae</taxon>
        <taxon>Brevibacillus</taxon>
    </lineage>
</organism>
<dbReference type="Pfam" id="PF18317">
    <property type="entry name" value="SDH_C"/>
    <property type="match status" value="1"/>
</dbReference>
<keyword evidence="3 8" id="KW-0028">Amino-acid biosynthesis</keyword>
<feature type="binding site" evidence="8">
    <location>
        <position position="66"/>
    </location>
    <ligand>
        <name>shikimate</name>
        <dbReference type="ChEBI" id="CHEBI:36208"/>
    </ligand>
</feature>
<dbReference type="Pfam" id="PF08501">
    <property type="entry name" value="Shikimate_dh_N"/>
    <property type="match status" value="1"/>
</dbReference>
<dbReference type="HAMAP" id="MF_00222">
    <property type="entry name" value="Shikimate_DH_AroE"/>
    <property type="match status" value="1"/>
</dbReference>
<feature type="domain" description="SDH C-terminal" evidence="11">
    <location>
        <begin position="246"/>
        <end position="276"/>
    </location>
</feature>
<proteinExistence type="inferred from homology"/>
<feature type="binding site" evidence="8">
    <location>
        <position position="225"/>
    </location>
    <ligand>
        <name>shikimate</name>
        <dbReference type="ChEBI" id="CHEBI:36208"/>
    </ligand>
</feature>
<evidence type="ECO:0000256" key="4">
    <source>
        <dbReference type="ARBA" id="ARBA00022857"/>
    </source>
</evidence>
<feature type="domain" description="Quinate/shikimate 5-dehydrogenase/glutamyl-tRNA reductase" evidence="9">
    <location>
        <begin position="119"/>
        <end position="197"/>
    </location>
</feature>
<accession>A0ABR5NBK6</accession>
<dbReference type="InterPro" id="IPR013708">
    <property type="entry name" value="Shikimate_DH-bd_N"/>
</dbReference>
<dbReference type="PANTHER" id="PTHR21089:SF1">
    <property type="entry name" value="BIFUNCTIONAL 3-DEHYDROQUINATE DEHYDRATASE_SHIKIMATE DEHYDROGENASE, CHLOROPLASTIC"/>
    <property type="match status" value="1"/>
</dbReference>
<dbReference type="RefSeq" id="WP_055743215.1">
    <property type="nucleotide sequence ID" value="NZ_LJJB01000007.1"/>
</dbReference>
<name>A0ABR5NBK6_BRECH</name>
<dbReference type="Gene3D" id="3.40.50.10860">
    <property type="entry name" value="Leucine Dehydrogenase, chain A, domain 1"/>
    <property type="match status" value="1"/>
</dbReference>
<comment type="catalytic activity">
    <reaction evidence="7 8">
        <text>shikimate + NADP(+) = 3-dehydroshikimate + NADPH + H(+)</text>
        <dbReference type="Rhea" id="RHEA:17737"/>
        <dbReference type="ChEBI" id="CHEBI:15378"/>
        <dbReference type="ChEBI" id="CHEBI:16630"/>
        <dbReference type="ChEBI" id="CHEBI:36208"/>
        <dbReference type="ChEBI" id="CHEBI:57783"/>
        <dbReference type="ChEBI" id="CHEBI:58349"/>
        <dbReference type="EC" id="1.1.1.25"/>
    </reaction>
</comment>
<evidence type="ECO:0000256" key="5">
    <source>
        <dbReference type="ARBA" id="ARBA00023002"/>
    </source>
</evidence>
<dbReference type="NCBIfam" id="NF001314">
    <property type="entry name" value="PRK00258.2-2"/>
    <property type="match status" value="1"/>
</dbReference>
<feature type="domain" description="Shikimate dehydrogenase substrate binding N-terminal" evidence="10">
    <location>
        <begin position="11"/>
        <end position="93"/>
    </location>
</feature>
<sequence>MITSKTQLVGLFGHPVSHSQSPMMHNAAFSETGLGYAYVAFDVESNSLEDAVAGIRALGLKGINVTIPHKVAIMPMLDEIDPLAKRIGAVNTVVINDGRLIGYNTDGMGYVRSLVEETGIELDQQIVTMVGAGGAARAVAFTLAEKGVKEIRIINRSRERATILAESLQSIVSTRIVEQGEGKEAIADASLLINTTSIGMLPNVNEMPVPSEWLHDRLIVSDLIYNPLETKLLSEAKAIGARVHSGVGMFVNQGALAFELWTGKKAPTEVMRDTVLQQLTKTAE</sequence>
<dbReference type="Gene3D" id="3.40.50.720">
    <property type="entry name" value="NAD(P)-binding Rossmann-like Domain"/>
    <property type="match status" value="1"/>
</dbReference>
<evidence type="ECO:0000313" key="12">
    <source>
        <dbReference type="EMBL" id="KQL48919.1"/>
    </source>
</evidence>
<keyword evidence="5 8" id="KW-0560">Oxidoreductase</keyword>
<dbReference type="InterPro" id="IPR036291">
    <property type="entry name" value="NAD(P)-bd_dom_sf"/>
</dbReference>
<dbReference type="InterPro" id="IPR046346">
    <property type="entry name" value="Aminoacid_DH-like_N_sf"/>
</dbReference>
<keyword evidence="13" id="KW-1185">Reference proteome</keyword>
<evidence type="ECO:0000259" key="9">
    <source>
        <dbReference type="Pfam" id="PF01488"/>
    </source>
</evidence>
<comment type="caution">
    <text evidence="8">Lacks conserved residue(s) required for the propagation of feature annotation.</text>
</comment>
<dbReference type="EMBL" id="LJJB01000007">
    <property type="protein sequence ID" value="KQL48919.1"/>
    <property type="molecule type" value="Genomic_DNA"/>
</dbReference>
<feature type="binding site" evidence="8">
    <location>
        <position position="253"/>
    </location>
    <ligand>
        <name>shikimate</name>
        <dbReference type="ChEBI" id="CHEBI:36208"/>
    </ligand>
</feature>
<feature type="binding site" evidence="8">
    <location>
        <begin position="131"/>
        <end position="135"/>
    </location>
    <ligand>
        <name>NADP(+)</name>
        <dbReference type="ChEBI" id="CHEBI:58349"/>
    </ligand>
</feature>
<feature type="binding site" evidence="8">
    <location>
        <begin position="19"/>
        <end position="21"/>
    </location>
    <ligand>
        <name>shikimate</name>
        <dbReference type="ChEBI" id="CHEBI:36208"/>
    </ligand>
</feature>
<feature type="binding site" evidence="8">
    <location>
        <position position="91"/>
    </location>
    <ligand>
        <name>shikimate</name>
        <dbReference type="ChEBI" id="CHEBI:36208"/>
    </ligand>
</feature>
<dbReference type="InterPro" id="IPR041121">
    <property type="entry name" value="SDH_C"/>
</dbReference>
<comment type="similarity">
    <text evidence="8">Belongs to the shikimate dehydrogenase family.</text>
</comment>
<feature type="binding site" evidence="8">
    <location>
        <position position="223"/>
    </location>
    <ligand>
        <name>NADP(+)</name>
        <dbReference type="ChEBI" id="CHEBI:58349"/>
    </ligand>
</feature>
<dbReference type="SUPFAM" id="SSF53223">
    <property type="entry name" value="Aminoacid dehydrogenase-like, N-terminal domain"/>
    <property type="match status" value="1"/>
</dbReference>
<gene>
    <name evidence="8" type="primary">aroE</name>
    <name evidence="12" type="ORF">AN963_03775</name>
</gene>
<comment type="caution">
    <text evidence="12">The sequence shown here is derived from an EMBL/GenBank/DDBJ whole genome shotgun (WGS) entry which is preliminary data.</text>
</comment>
<dbReference type="EC" id="1.1.1.25" evidence="2 8"/>
<evidence type="ECO:0000259" key="11">
    <source>
        <dbReference type="Pfam" id="PF18317"/>
    </source>
</evidence>
<dbReference type="Pfam" id="PF01488">
    <property type="entry name" value="Shikimate_DH"/>
    <property type="match status" value="1"/>
</dbReference>
<evidence type="ECO:0000256" key="3">
    <source>
        <dbReference type="ARBA" id="ARBA00022605"/>
    </source>
</evidence>
<keyword evidence="6 8" id="KW-0057">Aromatic amino acid biosynthesis</keyword>
<dbReference type="NCBIfam" id="TIGR00507">
    <property type="entry name" value="aroE"/>
    <property type="match status" value="1"/>
</dbReference>
<feature type="binding site" evidence="8">
    <location>
        <position position="246"/>
    </location>
    <ligand>
        <name>NADP(+)</name>
        <dbReference type="ChEBI" id="CHEBI:58349"/>
    </ligand>
</feature>
<dbReference type="SUPFAM" id="SSF51735">
    <property type="entry name" value="NAD(P)-binding Rossmann-fold domains"/>
    <property type="match status" value="1"/>
</dbReference>
<dbReference type="InterPro" id="IPR022893">
    <property type="entry name" value="Shikimate_DH_fam"/>
</dbReference>
<dbReference type="Proteomes" id="UP000051063">
    <property type="component" value="Unassembled WGS sequence"/>
</dbReference>
<evidence type="ECO:0000256" key="7">
    <source>
        <dbReference type="ARBA" id="ARBA00049442"/>
    </source>
</evidence>
<comment type="function">
    <text evidence="8">Involved in the biosynthesis of the chorismate, which leads to the biosynthesis of aromatic amino acids. Catalyzes the reversible NADPH linked reduction of 3-dehydroshikimate (DHSA) to yield shikimate (SA).</text>
</comment>
<dbReference type="PANTHER" id="PTHR21089">
    <property type="entry name" value="SHIKIMATE DEHYDROGENASE"/>
    <property type="match status" value="1"/>
</dbReference>
<dbReference type="CDD" id="cd01065">
    <property type="entry name" value="NAD_bind_Shikimate_DH"/>
    <property type="match status" value="1"/>
</dbReference>
<dbReference type="NCBIfam" id="NF001319">
    <property type="entry name" value="PRK00258.3-3"/>
    <property type="match status" value="1"/>
</dbReference>
<evidence type="ECO:0000256" key="6">
    <source>
        <dbReference type="ARBA" id="ARBA00023141"/>
    </source>
</evidence>
<comment type="pathway">
    <text evidence="1 8">Metabolic intermediate biosynthesis; chorismate biosynthesis; chorismate from D-erythrose 4-phosphate and phosphoenolpyruvate: step 4/7.</text>
</comment>
<feature type="active site" description="Proton acceptor" evidence="8">
    <location>
        <position position="70"/>
    </location>
</feature>
<evidence type="ECO:0000256" key="2">
    <source>
        <dbReference type="ARBA" id="ARBA00012962"/>
    </source>
</evidence>
<feature type="binding site" evidence="8">
    <location>
        <position position="106"/>
    </location>
    <ligand>
        <name>shikimate</name>
        <dbReference type="ChEBI" id="CHEBI:36208"/>
    </ligand>
</feature>